<gene>
    <name evidence="1" type="ORF">C7C46_21800</name>
</gene>
<dbReference type="Proteomes" id="UP000248039">
    <property type="component" value="Unassembled WGS sequence"/>
</dbReference>
<reference evidence="1 2" key="1">
    <citation type="submission" date="2018-03" db="EMBL/GenBank/DDBJ databases">
        <title>Bioinformatic expansion and discovery of thiopeptide antibiotics.</title>
        <authorList>
            <person name="Schwalen C.J."/>
            <person name="Hudson G.A."/>
            <person name="Mitchell D.A."/>
        </authorList>
    </citation>
    <scope>NUCLEOTIDE SEQUENCE [LARGE SCALE GENOMIC DNA]</scope>
    <source>
        <strain evidence="1 2">ATCC 21389</strain>
    </source>
</reference>
<comment type="caution">
    <text evidence="1">The sequence shown here is derived from an EMBL/GenBank/DDBJ whole genome shotgun (WGS) entry which is preliminary data.</text>
</comment>
<evidence type="ECO:0000313" key="2">
    <source>
        <dbReference type="Proteomes" id="UP000248039"/>
    </source>
</evidence>
<dbReference type="Pfam" id="PF12895">
    <property type="entry name" value="ANAPC3"/>
    <property type="match status" value="1"/>
</dbReference>
<organism evidence="1 2">
    <name type="scientific">Streptomyces tateyamensis</name>
    <dbReference type="NCBI Taxonomy" id="565073"/>
    <lineage>
        <taxon>Bacteria</taxon>
        <taxon>Bacillati</taxon>
        <taxon>Actinomycetota</taxon>
        <taxon>Actinomycetes</taxon>
        <taxon>Kitasatosporales</taxon>
        <taxon>Streptomycetaceae</taxon>
        <taxon>Streptomyces</taxon>
    </lineage>
</organism>
<dbReference type="OrthoDB" id="9799122at2"/>
<evidence type="ECO:0000313" key="1">
    <source>
        <dbReference type="EMBL" id="PYC76815.1"/>
    </source>
</evidence>
<dbReference type="AlphaFoldDB" id="A0A2V4NY89"/>
<dbReference type="InterPro" id="IPR011990">
    <property type="entry name" value="TPR-like_helical_dom_sf"/>
</dbReference>
<dbReference type="RefSeq" id="WP_110671570.1">
    <property type="nucleotide sequence ID" value="NZ_PYBW01000081.1"/>
</dbReference>
<proteinExistence type="predicted"/>
<dbReference type="SUPFAM" id="SSF48452">
    <property type="entry name" value="TPR-like"/>
    <property type="match status" value="1"/>
</dbReference>
<name>A0A2V4NY89_9ACTN</name>
<keyword evidence="2" id="KW-1185">Reference proteome</keyword>
<accession>A0A2V4NY89</accession>
<protein>
    <submittedName>
        <fullName evidence="1">Uncharacterized protein</fullName>
    </submittedName>
</protein>
<sequence length="108" mass="11865">MKALSPAEEYARAQLFFDAKAYADAALILEPLVTAEPGQLAARLLLARSFYHSAQLNRAAAELRRVLEQDPAESYAHLMLGRTLERQGHPDQARPHLRLAAAMTDPGA</sequence>
<dbReference type="EMBL" id="PYBW01000081">
    <property type="protein sequence ID" value="PYC76815.1"/>
    <property type="molecule type" value="Genomic_DNA"/>
</dbReference>
<dbReference type="Gene3D" id="1.25.40.10">
    <property type="entry name" value="Tetratricopeptide repeat domain"/>
    <property type="match status" value="1"/>
</dbReference>